<evidence type="ECO:0000256" key="1">
    <source>
        <dbReference type="SAM" id="MobiDB-lite"/>
    </source>
</evidence>
<evidence type="ECO:0000313" key="2">
    <source>
        <dbReference type="EMBL" id="OEJ21667.1"/>
    </source>
</evidence>
<dbReference type="EMBL" id="MEHJ01000002">
    <property type="protein sequence ID" value="OEJ21667.1"/>
    <property type="molecule type" value="Genomic_DNA"/>
</dbReference>
<feature type="region of interest" description="Disordered" evidence="1">
    <location>
        <begin position="13"/>
        <end position="36"/>
    </location>
</feature>
<keyword evidence="3" id="KW-1185">Reference proteome</keyword>
<gene>
    <name evidence="2" type="ORF">AS594_39855</name>
</gene>
<name>A0A1E5NZC8_9ACTN</name>
<comment type="caution">
    <text evidence="2">The sequence shown here is derived from an EMBL/GenBank/DDBJ whole genome shotgun (WGS) entry which is preliminary data.</text>
</comment>
<proteinExistence type="predicted"/>
<dbReference type="OrthoDB" id="4328477at2"/>
<organism evidence="2 3">
    <name type="scientific">Streptomyces agglomeratus</name>
    <dbReference type="NCBI Taxonomy" id="285458"/>
    <lineage>
        <taxon>Bacteria</taxon>
        <taxon>Bacillati</taxon>
        <taxon>Actinomycetota</taxon>
        <taxon>Actinomycetes</taxon>
        <taxon>Kitasatosporales</taxon>
        <taxon>Streptomycetaceae</taxon>
        <taxon>Streptomyces</taxon>
    </lineage>
</organism>
<dbReference type="AlphaFoldDB" id="A0A1E5NZC8"/>
<accession>A0A1E5NZC8</accession>
<protein>
    <submittedName>
        <fullName evidence="2">Uncharacterized protein</fullName>
    </submittedName>
</protein>
<sequence length="63" mass="6856">MPDADELLERIRTAKDWATSESGAERTQAEQLGGEDGAAHRSLAVTYLAIALVLDKILQPPQH</sequence>
<evidence type="ECO:0000313" key="3">
    <source>
        <dbReference type="Proteomes" id="UP000095759"/>
    </source>
</evidence>
<reference evidence="2 3" key="1">
    <citation type="submission" date="2016-08" db="EMBL/GenBank/DDBJ databases">
        <title>Complete genome sequence of Streptomyces agglomeratus strain 6-3-2, a novel anti-MRSA actinomycete isolated from Wuli of Tebit, China.</title>
        <authorList>
            <person name="Chen X."/>
        </authorList>
    </citation>
    <scope>NUCLEOTIDE SEQUENCE [LARGE SCALE GENOMIC DNA]</scope>
    <source>
        <strain evidence="2 3">6-3-2</strain>
    </source>
</reference>
<dbReference type="RefSeq" id="WP_069936292.1">
    <property type="nucleotide sequence ID" value="NZ_MEHJ01000002.1"/>
</dbReference>
<dbReference type="Proteomes" id="UP000095759">
    <property type="component" value="Unassembled WGS sequence"/>
</dbReference>